<feature type="region of interest" description="Disordered" evidence="1">
    <location>
        <begin position="56"/>
        <end position="146"/>
    </location>
</feature>
<protein>
    <submittedName>
        <fullName evidence="2">Uncharacterized protein</fullName>
    </submittedName>
</protein>
<dbReference type="GO" id="GO:0016567">
    <property type="term" value="P:protein ubiquitination"/>
    <property type="evidence" value="ECO:0007669"/>
    <property type="project" value="UniProtKB-UniPathway"/>
</dbReference>
<organism evidence="2 3">
    <name type="scientific">Ophiocordyceps australis</name>
    <dbReference type="NCBI Taxonomy" id="1399860"/>
    <lineage>
        <taxon>Eukaryota</taxon>
        <taxon>Fungi</taxon>
        <taxon>Dikarya</taxon>
        <taxon>Ascomycota</taxon>
        <taxon>Pezizomycotina</taxon>
        <taxon>Sordariomycetes</taxon>
        <taxon>Hypocreomycetidae</taxon>
        <taxon>Hypocreales</taxon>
        <taxon>Ophiocordycipitaceae</taxon>
        <taxon>Ophiocordyceps</taxon>
    </lineage>
</organism>
<feature type="compositionally biased region" description="Polar residues" evidence="1">
    <location>
        <begin position="543"/>
        <end position="563"/>
    </location>
</feature>
<evidence type="ECO:0000313" key="2">
    <source>
        <dbReference type="EMBL" id="PHH73341.1"/>
    </source>
</evidence>
<accession>A0A2C5Z2C5</accession>
<reference evidence="2 3" key="1">
    <citation type="submission" date="2017-06" db="EMBL/GenBank/DDBJ databases">
        <title>Ant-infecting Ophiocordyceps genomes reveal a high diversity of potential behavioral manipulation genes and a possible major role for enterotoxins.</title>
        <authorList>
            <person name="De Bekker C."/>
            <person name="Evans H.C."/>
            <person name="Brachmann A."/>
            <person name="Hughes D.P."/>
        </authorList>
    </citation>
    <scope>NUCLEOTIDE SEQUENCE [LARGE SCALE GENOMIC DNA]</scope>
    <source>
        <strain evidence="2 3">1348a</strain>
    </source>
</reference>
<evidence type="ECO:0000313" key="3">
    <source>
        <dbReference type="Proteomes" id="UP000224854"/>
    </source>
</evidence>
<proteinExistence type="predicted"/>
<feature type="region of interest" description="Disordered" evidence="1">
    <location>
        <begin position="335"/>
        <end position="594"/>
    </location>
</feature>
<sequence>MNSLKVPESGLRLDGPSEGECVAPPQAFVLSLSDDILKNLVESSRNGDELLLSLGSKPTLHYGSRSHRIAPPSDDNPMDVYVTKPFESTRKAERIPRSSSLFPSAKSSPPTEPKKTATKTSKNTTVKSKATASSKKDSTPSSLDSDYETLQNSLAAHAAARERSVMIEKLPTKANKAKIWASYNAGTPKSMPTSPALNASHSPSSGPVLSASEQVVERKKEQRVVLVHELAVKERSADYLRQKWAGKDSDFQPTLESTADLNEEKKTWVLRKGCWKELDVWRYDYDTQDERQAAITNAIRQYDKQRLSSSQTEWQKLLPIEERGKGKCLSRLQTTLAKGPTPPAPKIKVQRTDDSIASKDDADGPDSDKAKAGGENMSRSKSNPLPKAKKPTAQEAQARRLMGTSKAKSAAPRPPPKPKAVSKPNGGRVLSAAIIENSDSSGDEAPPPKPKPVVAKPNKDTVIVKTKPLNREPPVKEAQTQPAPVPPPATMNKTKRQRDDEDSSSSSGTPLSKRIKAKQPVSSKQPATKATLPKPAAPPPSKVKNTSPTKPSPLASSPPTNASDLEEVQIVPPKKRKLEVESKPAPSKRRAVESVPSDIVAKAYKFKAYYQKYAALHFEMSALDNPPNEKVADLLDMHSRLESMKKEIYKQCSPKRI</sequence>
<dbReference type="AlphaFoldDB" id="A0A2C5Z2C5"/>
<feature type="compositionally biased region" description="Basic and acidic residues" evidence="1">
    <location>
        <begin position="87"/>
        <end position="96"/>
    </location>
</feature>
<feature type="compositionally biased region" description="Basic and acidic residues" evidence="1">
    <location>
        <begin position="350"/>
        <end position="372"/>
    </location>
</feature>
<dbReference type="UniPathway" id="UPA00143"/>
<dbReference type="Proteomes" id="UP000224854">
    <property type="component" value="Unassembled WGS sequence"/>
</dbReference>
<feature type="compositionally biased region" description="Low complexity" evidence="1">
    <location>
        <begin position="97"/>
        <end position="109"/>
    </location>
</feature>
<feature type="compositionally biased region" description="Low complexity" evidence="1">
    <location>
        <begin position="118"/>
        <end position="144"/>
    </location>
</feature>
<keyword evidence="3" id="KW-1185">Reference proteome</keyword>
<feature type="region of interest" description="Disordered" evidence="1">
    <location>
        <begin position="188"/>
        <end position="208"/>
    </location>
</feature>
<comment type="caution">
    <text evidence="2">The sequence shown here is derived from an EMBL/GenBank/DDBJ whole genome shotgun (WGS) entry which is preliminary data.</text>
</comment>
<evidence type="ECO:0000256" key="1">
    <source>
        <dbReference type="SAM" id="MobiDB-lite"/>
    </source>
</evidence>
<name>A0A2C5Z2C5_9HYPO</name>
<dbReference type="OrthoDB" id="2587563at2759"/>
<dbReference type="EMBL" id="NJEU01000512">
    <property type="protein sequence ID" value="PHH73341.1"/>
    <property type="molecule type" value="Genomic_DNA"/>
</dbReference>
<gene>
    <name evidence="2" type="ORF">CDD82_5536</name>
</gene>